<accession>A0A0C2YPJ6</accession>
<protein>
    <submittedName>
        <fullName evidence="1">Uncharacterized protein</fullName>
    </submittedName>
</protein>
<reference evidence="2" key="2">
    <citation type="submission" date="2015-01" db="EMBL/GenBank/DDBJ databases">
        <title>Evolutionary Origins and Diversification of the Mycorrhizal Mutualists.</title>
        <authorList>
            <consortium name="DOE Joint Genome Institute"/>
            <consortium name="Mycorrhizal Genomics Consortium"/>
            <person name="Kohler A."/>
            <person name="Kuo A."/>
            <person name="Nagy L.G."/>
            <person name="Floudas D."/>
            <person name="Copeland A."/>
            <person name="Barry K.W."/>
            <person name="Cichocki N."/>
            <person name="Veneault-Fourrey C."/>
            <person name="LaButti K."/>
            <person name="Lindquist E.A."/>
            <person name="Lipzen A."/>
            <person name="Lundell T."/>
            <person name="Morin E."/>
            <person name="Murat C."/>
            <person name="Riley R."/>
            <person name="Ohm R."/>
            <person name="Sun H."/>
            <person name="Tunlid A."/>
            <person name="Henrissat B."/>
            <person name="Grigoriev I.V."/>
            <person name="Hibbett D.S."/>
            <person name="Martin F."/>
        </authorList>
    </citation>
    <scope>NUCLEOTIDE SEQUENCE [LARGE SCALE GENOMIC DNA]</scope>
    <source>
        <strain evidence="2">Foug A</strain>
    </source>
</reference>
<keyword evidence="2" id="KW-1185">Reference proteome</keyword>
<dbReference type="EMBL" id="KN822248">
    <property type="protein sequence ID" value="KIM51628.1"/>
    <property type="molecule type" value="Genomic_DNA"/>
</dbReference>
<organism evidence="1 2">
    <name type="scientific">Scleroderma citrinum Foug A</name>
    <dbReference type="NCBI Taxonomy" id="1036808"/>
    <lineage>
        <taxon>Eukaryota</taxon>
        <taxon>Fungi</taxon>
        <taxon>Dikarya</taxon>
        <taxon>Basidiomycota</taxon>
        <taxon>Agaricomycotina</taxon>
        <taxon>Agaricomycetes</taxon>
        <taxon>Agaricomycetidae</taxon>
        <taxon>Boletales</taxon>
        <taxon>Sclerodermatineae</taxon>
        <taxon>Sclerodermataceae</taxon>
        <taxon>Scleroderma</taxon>
    </lineage>
</organism>
<dbReference type="AlphaFoldDB" id="A0A0C2YPJ6"/>
<dbReference type="HOGENOM" id="CLU_2962199_0_0_1"/>
<name>A0A0C2YPJ6_9AGAM</name>
<sequence>MVNFLYLKKCSVSPACTSGCTIDRLTTLYFSFSTSTPEFDHAQLGYRLNFLSHILARII</sequence>
<evidence type="ECO:0000313" key="2">
    <source>
        <dbReference type="Proteomes" id="UP000053989"/>
    </source>
</evidence>
<reference evidence="1 2" key="1">
    <citation type="submission" date="2014-04" db="EMBL/GenBank/DDBJ databases">
        <authorList>
            <consortium name="DOE Joint Genome Institute"/>
            <person name="Kuo A."/>
            <person name="Kohler A."/>
            <person name="Nagy L.G."/>
            <person name="Floudas D."/>
            <person name="Copeland A."/>
            <person name="Barry K.W."/>
            <person name="Cichocki N."/>
            <person name="Veneault-Fourrey C."/>
            <person name="LaButti K."/>
            <person name="Lindquist E.A."/>
            <person name="Lipzen A."/>
            <person name="Lundell T."/>
            <person name="Morin E."/>
            <person name="Murat C."/>
            <person name="Sun H."/>
            <person name="Tunlid A."/>
            <person name="Henrissat B."/>
            <person name="Grigoriev I.V."/>
            <person name="Hibbett D.S."/>
            <person name="Martin F."/>
            <person name="Nordberg H.P."/>
            <person name="Cantor M.N."/>
            <person name="Hua S.X."/>
        </authorList>
    </citation>
    <scope>NUCLEOTIDE SEQUENCE [LARGE SCALE GENOMIC DNA]</scope>
    <source>
        <strain evidence="1 2">Foug A</strain>
    </source>
</reference>
<dbReference type="InParanoid" id="A0A0C2YPJ6"/>
<gene>
    <name evidence="1" type="ORF">SCLCIDRAFT_1224323</name>
</gene>
<proteinExistence type="predicted"/>
<dbReference type="Proteomes" id="UP000053989">
    <property type="component" value="Unassembled WGS sequence"/>
</dbReference>
<evidence type="ECO:0000313" key="1">
    <source>
        <dbReference type="EMBL" id="KIM51628.1"/>
    </source>
</evidence>